<dbReference type="AlphaFoldDB" id="A0AAW2HNF7"/>
<dbReference type="PANTHER" id="PTHR34753:SF1">
    <property type="entry name" value="TELOMERASE RNA COMPONENT INTERACTING RNASE"/>
    <property type="match status" value="1"/>
</dbReference>
<protein>
    <submittedName>
        <fullName evidence="2">Uncharacterized protein</fullName>
    </submittedName>
</protein>
<organism evidence="2">
    <name type="scientific">Menopon gallinae</name>
    <name type="common">poultry shaft louse</name>
    <dbReference type="NCBI Taxonomy" id="328185"/>
    <lineage>
        <taxon>Eukaryota</taxon>
        <taxon>Metazoa</taxon>
        <taxon>Ecdysozoa</taxon>
        <taxon>Arthropoda</taxon>
        <taxon>Hexapoda</taxon>
        <taxon>Insecta</taxon>
        <taxon>Pterygota</taxon>
        <taxon>Neoptera</taxon>
        <taxon>Paraneoptera</taxon>
        <taxon>Psocodea</taxon>
        <taxon>Troctomorpha</taxon>
        <taxon>Phthiraptera</taxon>
        <taxon>Amblycera</taxon>
        <taxon>Menoponidae</taxon>
        <taxon>Menopon</taxon>
    </lineage>
</organism>
<sequence>MSNTKTSSEGQMGSGESDDEFYNVKLPNTQTVNQCKDLKDESIEKCYSPQRTKVTYDYKFDSSSDDDSDNTSKKSKGEEREKTSDQDKKEECSDEKSKLPQGTSKVVEKINEELKSMKNGGSNNKTKVEKSDSALSSGKHIATPVGVAPPVVVVPPPMLVQQPVMAMGAGMIVPPAIGIANQVVTPTNMLNLHRGPAGLGSTIMGMGNPNMIQSQGNVLGMTNDILQLQGNIMGIPGNMMQIPGSPMAGMCMTGNMIPALQAVGIQTPGANLVTNQGSLITTPGGVLMNPAMTVPNLMNNQGSMMTNPGNIMMNMVGHQGSRVNYPGGLLSAQAMNNVNINISSEASKGQVNRPEQDWSKSDRTNRDSKSPSPSDSDSKNDDGDEEEEDDNVKNPRDVSNTFKNDGSFMELFKKMSEANNSKASSNKDDSSSAETTSEEASNPKKPTVMISGIVGKRRGGRVLKTGLVKKVKKESDSEEEKGPKDAWAMYMAEVKKYREASCEEEGKTRPLVK</sequence>
<dbReference type="GO" id="GO:0008409">
    <property type="term" value="F:5'-3' exonuclease activity"/>
    <property type="evidence" value="ECO:0007669"/>
    <property type="project" value="InterPro"/>
</dbReference>
<comment type="caution">
    <text evidence="2">The sequence shown here is derived from an EMBL/GenBank/DDBJ whole genome shotgun (WGS) entry which is preliminary data.</text>
</comment>
<name>A0AAW2HNF7_9NEOP</name>
<reference evidence="2" key="1">
    <citation type="journal article" date="2024" name="Gigascience">
        <title>Chromosome-level genome of the poultry shaft louse Menopon gallinae provides insight into the host-switching and adaptive evolution of parasitic lice.</title>
        <authorList>
            <person name="Xu Y."/>
            <person name="Ma L."/>
            <person name="Liu S."/>
            <person name="Liang Y."/>
            <person name="Liu Q."/>
            <person name="He Z."/>
            <person name="Tian L."/>
            <person name="Duan Y."/>
            <person name="Cai W."/>
            <person name="Li H."/>
            <person name="Song F."/>
        </authorList>
    </citation>
    <scope>NUCLEOTIDE SEQUENCE</scope>
    <source>
        <strain evidence="2">Cailab_2023a</strain>
    </source>
</reference>
<dbReference type="EMBL" id="JARGDH010000004">
    <property type="protein sequence ID" value="KAL0271336.1"/>
    <property type="molecule type" value="Genomic_DNA"/>
</dbReference>
<dbReference type="GO" id="GO:0008408">
    <property type="term" value="F:3'-5' exonuclease activity"/>
    <property type="evidence" value="ECO:0007669"/>
    <property type="project" value="InterPro"/>
</dbReference>
<feature type="region of interest" description="Disordered" evidence="1">
    <location>
        <begin position="344"/>
        <end position="456"/>
    </location>
</feature>
<dbReference type="PANTHER" id="PTHR34753">
    <property type="entry name" value="TELOMERASE RNA COMPONENT INTERACTING RNASE"/>
    <property type="match status" value="1"/>
</dbReference>
<proteinExistence type="predicted"/>
<feature type="region of interest" description="Disordered" evidence="1">
    <location>
        <begin position="54"/>
        <end position="137"/>
    </location>
</feature>
<feature type="compositionally biased region" description="Basic and acidic residues" evidence="1">
    <location>
        <begin position="354"/>
        <end position="369"/>
    </location>
</feature>
<accession>A0AAW2HNF7</accession>
<dbReference type="InterPro" id="IPR038838">
    <property type="entry name" value="TRIR"/>
</dbReference>
<feature type="region of interest" description="Disordered" evidence="1">
    <location>
        <begin position="1"/>
        <end position="25"/>
    </location>
</feature>
<feature type="compositionally biased region" description="Polar residues" evidence="1">
    <location>
        <begin position="1"/>
        <end position="11"/>
    </location>
</feature>
<evidence type="ECO:0000313" key="2">
    <source>
        <dbReference type="EMBL" id="KAL0271336.1"/>
    </source>
</evidence>
<gene>
    <name evidence="2" type="ORF">PYX00_008456</name>
</gene>
<feature type="compositionally biased region" description="Basic and acidic residues" evidence="1">
    <location>
        <begin position="106"/>
        <end position="116"/>
    </location>
</feature>
<evidence type="ECO:0000256" key="1">
    <source>
        <dbReference type="SAM" id="MobiDB-lite"/>
    </source>
</evidence>
<feature type="compositionally biased region" description="Basic and acidic residues" evidence="1">
    <location>
        <begin position="70"/>
        <end position="98"/>
    </location>
</feature>